<dbReference type="SUPFAM" id="SSF88946">
    <property type="entry name" value="Sigma2 domain of RNA polymerase sigma factors"/>
    <property type="match status" value="1"/>
</dbReference>
<dbReference type="Gene3D" id="1.10.1740.10">
    <property type="match status" value="1"/>
</dbReference>
<protein>
    <recommendedName>
        <fullName evidence="6">RNA polymerase sigma factor</fullName>
    </recommendedName>
</protein>
<keyword evidence="4 6" id="KW-0238">DNA-binding</keyword>
<feature type="region of interest" description="Disordered" evidence="7">
    <location>
        <begin position="219"/>
        <end position="238"/>
    </location>
</feature>
<evidence type="ECO:0000256" key="2">
    <source>
        <dbReference type="ARBA" id="ARBA00023015"/>
    </source>
</evidence>
<dbReference type="InterPro" id="IPR013325">
    <property type="entry name" value="RNA_pol_sigma_r2"/>
</dbReference>
<dbReference type="PANTHER" id="PTHR43133">
    <property type="entry name" value="RNA POLYMERASE ECF-TYPE SIGMA FACTO"/>
    <property type="match status" value="1"/>
</dbReference>
<keyword evidence="11" id="KW-1185">Reference proteome</keyword>
<dbReference type="RefSeq" id="WP_407867122.1">
    <property type="nucleotide sequence ID" value="NZ_BAAFZP010000002.1"/>
</dbReference>
<feature type="compositionally biased region" description="Low complexity" evidence="7">
    <location>
        <begin position="219"/>
        <end position="228"/>
    </location>
</feature>
<proteinExistence type="inferred from homology"/>
<dbReference type="Proteomes" id="UP001628091">
    <property type="component" value="Unassembled WGS sequence"/>
</dbReference>
<keyword evidence="5 6" id="KW-0804">Transcription</keyword>
<dbReference type="PROSITE" id="PS01063">
    <property type="entry name" value="SIGMA70_ECF"/>
    <property type="match status" value="1"/>
</dbReference>
<comment type="similarity">
    <text evidence="1 6">Belongs to the sigma-70 factor family. ECF subfamily.</text>
</comment>
<keyword evidence="2 6" id="KW-0805">Transcription regulation</keyword>
<dbReference type="InterPro" id="IPR013249">
    <property type="entry name" value="RNA_pol_sigma70_r4_t2"/>
</dbReference>
<evidence type="ECO:0000256" key="5">
    <source>
        <dbReference type="ARBA" id="ARBA00023163"/>
    </source>
</evidence>
<dbReference type="NCBIfam" id="TIGR02937">
    <property type="entry name" value="sigma70-ECF"/>
    <property type="match status" value="1"/>
</dbReference>
<dbReference type="Pfam" id="PF04542">
    <property type="entry name" value="Sigma70_r2"/>
    <property type="match status" value="1"/>
</dbReference>
<evidence type="ECO:0000259" key="9">
    <source>
        <dbReference type="Pfam" id="PF08281"/>
    </source>
</evidence>
<evidence type="ECO:0000256" key="7">
    <source>
        <dbReference type="SAM" id="MobiDB-lite"/>
    </source>
</evidence>
<dbReference type="InterPro" id="IPR014284">
    <property type="entry name" value="RNA_pol_sigma-70_dom"/>
</dbReference>
<evidence type="ECO:0000256" key="3">
    <source>
        <dbReference type="ARBA" id="ARBA00023082"/>
    </source>
</evidence>
<dbReference type="InterPro" id="IPR039425">
    <property type="entry name" value="RNA_pol_sigma-70-like"/>
</dbReference>
<organism evidence="10 11">
    <name type="scientific">Phyllobacterium phragmitis</name>
    <dbReference type="NCBI Taxonomy" id="2670329"/>
    <lineage>
        <taxon>Bacteria</taxon>
        <taxon>Pseudomonadati</taxon>
        <taxon>Pseudomonadota</taxon>
        <taxon>Alphaproteobacteria</taxon>
        <taxon>Hyphomicrobiales</taxon>
        <taxon>Phyllobacteriaceae</taxon>
        <taxon>Phyllobacterium</taxon>
    </lineage>
</organism>
<dbReference type="InterPro" id="IPR013324">
    <property type="entry name" value="RNA_pol_sigma_r3/r4-like"/>
</dbReference>
<evidence type="ECO:0000256" key="1">
    <source>
        <dbReference type="ARBA" id="ARBA00010641"/>
    </source>
</evidence>
<dbReference type="CDD" id="cd06171">
    <property type="entry name" value="Sigma70_r4"/>
    <property type="match status" value="1"/>
</dbReference>
<sequence length="238" mass="26925">MDQVRAPKIASLPERLDDEALLARVAAGEQLALRQLIERHGRGLRLFAGRYLGSSDEAEDVVQDVFISVWKNAKRFDRSKGRATTWIYRIAANRCIGVRRWRKFRIFIALGEAHERFPSEDPDAHAWMGARQELAIVRTGLDNLPERQRMALLLRAVADLDVPSIAQVMEASAGSVEQLLVRARRTLRAQTSFPLQFRQTAFADRLEEIVKMLRPLETQASASTSTTSRKPSADTMQE</sequence>
<feature type="domain" description="RNA polymerase sigma-70 region 2" evidence="8">
    <location>
        <begin position="36"/>
        <end position="97"/>
    </location>
</feature>
<evidence type="ECO:0000259" key="8">
    <source>
        <dbReference type="Pfam" id="PF04542"/>
    </source>
</evidence>
<name>A0ABQ0H777_9HYPH</name>
<gene>
    <name evidence="10" type="ORF">PPNSA23_47240</name>
</gene>
<dbReference type="InterPro" id="IPR000838">
    <property type="entry name" value="RNA_pol_sigma70_ECF_CS"/>
</dbReference>
<evidence type="ECO:0000313" key="10">
    <source>
        <dbReference type="EMBL" id="GAB1584781.1"/>
    </source>
</evidence>
<reference evidence="10 11" key="1">
    <citation type="submission" date="2024-10" db="EMBL/GenBank/DDBJ databases">
        <title>Isolation, draft genome sequencing and identification of Phyllobacterium sp. NSA23, isolated from leaf soil.</title>
        <authorList>
            <person name="Akita H."/>
        </authorList>
    </citation>
    <scope>NUCLEOTIDE SEQUENCE [LARGE SCALE GENOMIC DNA]</scope>
    <source>
        <strain evidence="10 11">NSA23</strain>
    </source>
</reference>
<evidence type="ECO:0000256" key="6">
    <source>
        <dbReference type="RuleBase" id="RU000716"/>
    </source>
</evidence>
<feature type="domain" description="RNA polymerase sigma factor 70 region 4 type 2" evidence="9">
    <location>
        <begin position="137"/>
        <end position="187"/>
    </location>
</feature>
<dbReference type="PANTHER" id="PTHR43133:SF8">
    <property type="entry name" value="RNA POLYMERASE SIGMA FACTOR HI_1459-RELATED"/>
    <property type="match status" value="1"/>
</dbReference>
<dbReference type="Gene3D" id="1.10.10.10">
    <property type="entry name" value="Winged helix-like DNA-binding domain superfamily/Winged helix DNA-binding domain"/>
    <property type="match status" value="1"/>
</dbReference>
<dbReference type="InterPro" id="IPR007627">
    <property type="entry name" value="RNA_pol_sigma70_r2"/>
</dbReference>
<dbReference type="InterPro" id="IPR036388">
    <property type="entry name" value="WH-like_DNA-bd_sf"/>
</dbReference>
<dbReference type="SUPFAM" id="SSF88659">
    <property type="entry name" value="Sigma3 and sigma4 domains of RNA polymerase sigma factors"/>
    <property type="match status" value="1"/>
</dbReference>
<comment type="caution">
    <text evidence="10">The sequence shown here is derived from an EMBL/GenBank/DDBJ whole genome shotgun (WGS) entry which is preliminary data.</text>
</comment>
<evidence type="ECO:0000256" key="4">
    <source>
        <dbReference type="ARBA" id="ARBA00023125"/>
    </source>
</evidence>
<keyword evidence="3 6" id="KW-0731">Sigma factor</keyword>
<accession>A0ABQ0H777</accession>
<evidence type="ECO:0000313" key="11">
    <source>
        <dbReference type="Proteomes" id="UP001628091"/>
    </source>
</evidence>
<dbReference type="EMBL" id="BAAFZP010000002">
    <property type="protein sequence ID" value="GAB1584781.1"/>
    <property type="molecule type" value="Genomic_DNA"/>
</dbReference>
<dbReference type="Pfam" id="PF08281">
    <property type="entry name" value="Sigma70_r4_2"/>
    <property type="match status" value="1"/>
</dbReference>